<organism evidence="7 8">
    <name type="scientific">Nocardioides phosphati</name>
    <dbReference type="NCBI Taxonomy" id="1867775"/>
    <lineage>
        <taxon>Bacteria</taxon>
        <taxon>Bacillati</taxon>
        <taxon>Actinomycetota</taxon>
        <taxon>Actinomycetes</taxon>
        <taxon>Propionibacteriales</taxon>
        <taxon>Nocardioidaceae</taxon>
        <taxon>Nocardioides</taxon>
    </lineage>
</organism>
<proteinExistence type="predicted"/>
<keyword evidence="3 5" id="KW-0238">DNA-binding</keyword>
<evidence type="ECO:0000256" key="1">
    <source>
        <dbReference type="ARBA" id="ARBA00022491"/>
    </source>
</evidence>
<evidence type="ECO:0000256" key="5">
    <source>
        <dbReference type="PROSITE-ProRule" id="PRU00335"/>
    </source>
</evidence>
<dbReference type="InterPro" id="IPR001647">
    <property type="entry name" value="HTH_TetR"/>
</dbReference>
<dbReference type="Proteomes" id="UP000655410">
    <property type="component" value="Unassembled WGS sequence"/>
</dbReference>
<dbReference type="Gene3D" id="1.10.357.10">
    <property type="entry name" value="Tetracycline Repressor, domain 2"/>
    <property type="match status" value="1"/>
</dbReference>
<reference evidence="8" key="1">
    <citation type="journal article" date="2019" name="Int. J. Syst. Evol. Microbiol.">
        <title>The Global Catalogue of Microorganisms (GCM) 10K type strain sequencing project: providing services to taxonomists for standard genome sequencing and annotation.</title>
        <authorList>
            <consortium name="The Broad Institute Genomics Platform"/>
            <consortium name="The Broad Institute Genome Sequencing Center for Infectious Disease"/>
            <person name="Wu L."/>
            <person name="Ma J."/>
        </authorList>
    </citation>
    <scope>NUCLEOTIDE SEQUENCE [LARGE SCALE GENOMIC DNA]</scope>
    <source>
        <strain evidence="8">CGMCC 4.7371</strain>
    </source>
</reference>
<name>A0ABQ2N6X1_9ACTN</name>
<evidence type="ECO:0000313" key="7">
    <source>
        <dbReference type="EMBL" id="GGO85427.1"/>
    </source>
</evidence>
<keyword evidence="1" id="KW-0678">Repressor</keyword>
<dbReference type="EMBL" id="BMNI01000001">
    <property type="protein sequence ID" value="GGO85427.1"/>
    <property type="molecule type" value="Genomic_DNA"/>
</dbReference>
<dbReference type="InterPro" id="IPR039538">
    <property type="entry name" value="BetI_C"/>
</dbReference>
<evidence type="ECO:0000256" key="3">
    <source>
        <dbReference type="ARBA" id="ARBA00023125"/>
    </source>
</evidence>
<dbReference type="Pfam" id="PF13977">
    <property type="entry name" value="TetR_C_6"/>
    <property type="match status" value="1"/>
</dbReference>
<dbReference type="PROSITE" id="PS50977">
    <property type="entry name" value="HTH_TETR_2"/>
    <property type="match status" value="1"/>
</dbReference>
<sequence>MVNTRTAAPTSRTDVASKTARRVADAAVSVVAREGFDLLSVRSVAREAGVSGGAVQHHFATRADLLLAAFAQTVESISARLAATELDGKVHEVLHRLCEQALPLDEERRREAIVWVTLSAAAASHPDLAAAHRRGLVAFTDLVADIIDSSHRGGEVPESVDPRAAAAVLVAVVDGLTLQGIVEESTDLDAVLRAALTAVLR</sequence>
<dbReference type="InterPro" id="IPR050109">
    <property type="entry name" value="HTH-type_TetR-like_transc_reg"/>
</dbReference>
<dbReference type="SUPFAM" id="SSF46689">
    <property type="entry name" value="Homeodomain-like"/>
    <property type="match status" value="1"/>
</dbReference>
<dbReference type="SUPFAM" id="SSF48498">
    <property type="entry name" value="Tetracyclin repressor-like, C-terminal domain"/>
    <property type="match status" value="1"/>
</dbReference>
<keyword evidence="2" id="KW-0805">Transcription regulation</keyword>
<dbReference type="Pfam" id="PF00440">
    <property type="entry name" value="TetR_N"/>
    <property type="match status" value="1"/>
</dbReference>
<evidence type="ECO:0000256" key="2">
    <source>
        <dbReference type="ARBA" id="ARBA00023015"/>
    </source>
</evidence>
<dbReference type="InterPro" id="IPR009057">
    <property type="entry name" value="Homeodomain-like_sf"/>
</dbReference>
<keyword evidence="8" id="KW-1185">Reference proteome</keyword>
<evidence type="ECO:0000256" key="4">
    <source>
        <dbReference type="ARBA" id="ARBA00023163"/>
    </source>
</evidence>
<evidence type="ECO:0000259" key="6">
    <source>
        <dbReference type="PROSITE" id="PS50977"/>
    </source>
</evidence>
<evidence type="ECO:0000313" key="8">
    <source>
        <dbReference type="Proteomes" id="UP000655410"/>
    </source>
</evidence>
<keyword evidence="4" id="KW-0804">Transcription</keyword>
<dbReference type="PANTHER" id="PTHR30055:SF234">
    <property type="entry name" value="HTH-TYPE TRANSCRIPTIONAL REGULATOR BETI"/>
    <property type="match status" value="1"/>
</dbReference>
<accession>A0ABQ2N6X1</accession>
<comment type="caution">
    <text evidence="7">The sequence shown here is derived from an EMBL/GenBank/DDBJ whole genome shotgun (WGS) entry which is preliminary data.</text>
</comment>
<protein>
    <recommendedName>
        <fullName evidence="6">HTH tetR-type domain-containing protein</fullName>
    </recommendedName>
</protein>
<gene>
    <name evidence="7" type="ORF">GCM10011584_05370</name>
</gene>
<dbReference type="InterPro" id="IPR036271">
    <property type="entry name" value="Tet_transcr_reg_TetR-rel_C_sf"/>
</dbReference>
<feature type="DNA-binding region" description="H-T-H motif" evidence="5">
    <location>
        <begin position="40"/>
        <end position="59"/>
    </location>
</feature>
<feature type="domain" description="HTH tetR-type" evidence="6">
    <location>
        <begin position="17"/>
        <end position="77"/>
    </location>
</feature>
<dbReference type="PRINTS" id="PR00455">
    <property type="entry name" value="HTHTETR"/>
</dbReference>
<dbReference type="PANTHER" id="PTHR30055">
    <property type="entry name" value="HTH-TYPE TRANSCRIPTIONAL REGULATOR RUTR"/>
    <property type="match status" value="1"/>
</dbReference>